<feature type="non-terminal residue" evidence="1">
    <location>
        <position position="117"/>
    </location>
</feature>
<evidence type="ECO:0000313" key="2">
    <source>
        <dbReference type="Proteomes" id="UP001176940"/>
    </source>
</evidence>
<evidence type="ECO:0000313" key="1">
    <source>
        <dbReference type="EMBL" id="CAJ0966035.1"/>
    </source>
</evidence>
<dbReference type="PANTHER" id="PTHR21610">
    <property type="entry name" value="VON WILLEBRAND FACTOR A DOMAIN-CONTAINING PROTEIN 8"/>
    <property type="match status" value="1"/>
</dbReference>
<dbReference type="PANTHER" id="PTHR21610:SF9">
    <property type="entry name" value="VON WILLEBRAND FACTOR A DOMAIN-CONTAINING PROTEIN 8"/>
    <property type="match status" value="1"/>
</dbReference>
<name>A0ABN9MH32_9NEOB</name>
<keyword evidence="2" id="KW-1185">Reference proteome</keyword>
<dbReference type="EMBL" id="CAUEEQ010071465">
    <property type="protein sequence ID" value="CAJ0966035.1"/>
    <property type="molecule type" value="Genomic_DNA"/>
</dbReference>
<protein>
    <submittedName>
        <fullName evidence="1">Uncharacterized protein</fullName>
    </submittedName>
</protein>
<reference evidence="1" key="1">
    <citation type="submission" date="2023-07" db="EMBL/GenBank/DDBJ databases">
        <authorList>
            <person name="Stuckert A."/>
        </authorList>
    </citation>
    <scope>NUCLEOTIDE SEQUENCE</scope>
</reference>
<organism evidence="1 2">
    <name type="scientific">Ranitomeya imitator</name>
    <name type="common">mimic poison frog</name>
    <dbReference type="NCBI Taxonomy" id="111125"/>
    <lineage>
        <taxon>Eukaryota</taxon>
        <taxon>Metazoa</taxon>
        <taxon>Chordata</taxon>
        <taxon>Craniata</taxon>
        <taxon>Vertebrata</taxon>
        <taxon>Euteleostomi</taxon>
        <taxon>Amphibia</taxon>
        <taxon>Batrachia</taxon>
        <taxon>Anura</taxon>
        <taxon>Neobatrachia</taxon>
        <taxon>Hyloidea</taxon>
        <taxon>Dendrobatidae</taxon>
        <taxon>Dendrobatinae</taxon>
        <taxon>Ranitomeya</taxon>
    </lineage>
</organism>
<proteinExistence type="predicted"/>
<dbReference type="InterPro" id="IPR039891">
    <property type="entry name" value="VWA8"/>
</dbReference>
<sequence length="117" mass="13522">MEARLQVVEERVRCKSNVILLLDTKSGELRRIVLSQQDAEAPKKSSWWGSKEAQEGYRMCREFAHKNWLVFFKENSNCINVLDVLEGTTHAISLPINLKSVFLVAEDKWLLVENETD</sequence>
<gene>
    <name evidence="1" type="ORF">RIMI_LOCUS20869477</name>
</gene>
<dbReference type="Proteomes" id="UP001176940">
    <property type="component" value="Unassembled WGS sequence"/>
</dbReference>
<accession>A0ABN9MH32</accession>
<comment type="caution">
    <text evidence="1">The sequence shown here is derived from an EMBL/GenBank/DDBJ whole genome shotgun (WGS) entry which is preliminary data.</text>
</comment>